<dbReference type="Pfam" id="PF09768">
    <property type="entry name" value="Peptidase_M76"/>
    <property type="match status" value="1"/>
</dbReference>
<dbReference type="RefSeq" id="XP_014147529.1">
    <property type="nucleotide sequence ID" value="XM_014292054.1"/>
</dbReference>
<evidence type="ECO:0000256" key="1">
    <source>
        <dbReference type="RuleBase" id="RU364057"/>
    </source>
</evidence>
<keyword evidence="1" id="KW-0479">Metal-binding</keyword>
<comment type="similarity">
    <text evidence="1">Belongs to the peptidase M76 family.</text>
</comment>
<keyword evidence="1" id="KW-0378">Hydrolase</keyword>
<keyword evidence="1" id="KW-0645">Protease</keyword>
<feature type="non-terminal residue" evidence="2">
    <location>
        <position position="1"/>
    </location>
</feature>
<accession>A0A0L0FAA5</accession>
<dbReference type="GeneID" id="25914317"/>
<gene>
    <name evidence="2" type="ORF">SARC_13813</name>
</gene>
<evidence type="ECO:0000313" key="2">
    <source>
        <dbReference type="EMBL" id="KNC73627.1"/>
    </source>
</evidence>
<sequence length="61" mass="7048">DKLYASQRTECIKNDATLSLMSSGGHSHTDARVIVEKAFLRCYNDRSPFVSRPMWERDTKK</sequence>
<evidence type="ECO:0000313" key="3">
    <source>
        <dbReference type="Proteomes" id="UP000054560"/>
    </source>
</evidence>
<proteinExistence type="inferred from homology"/>
<organism evidence="2 3">
    <name type="scientific">Sphaeroforma arctica JP610</name>
    <dbReference type="NCBI Taxonomy" id="667725"/>
    <lineage>
        <taxon>Eukaryota</taxon>
        <taxon>Ichthyosporea</taxon>
        <taxon>Ichthyophonida</taxon>
        <taxon>Sphaeroforma</taxon>
    </lineage>
</organism>
<dbReference type="GO" id="GO:0006508">
    <property type="term" value="P:proteolysis"/>
    <property type="evidence" value="ECO:0007669"/>
    <property type="project" value="UniProtKB-KW"/>
</dbReference>
<dbReference type="GO" id="GO:0046872">
    <property type="term" value="F:metal ion binding"/>
    <property type="evidence" value="ECO:0007669"/>
    <property type="project" value="UniProtKB-KW"/>
</dbReference>
<keyword evidence="3" id="KW-1185">Reference proteome</keyword>
<dbReference type="EMBL" id="KQ245372">
    <property type="protein sequence ID" value="KNC73627.1"/>
    <property type="molecule type" value="Genomic_DNA"/>
</dbReference>
<protein>
    <recommendedName>
        <fullName evidence="1">Mitochondrial inner membrane protease ATP23</fullName>
        <ecNumber evidence="1">3.4.24.-</ecNumber>
    </recommendedName>
</protein>
<dbReference type="EC" id="3.4.24.-" evidence="1"/>
<dbReference type="AlphaFoldDB" id="A0A0L0FAA5"/>
<reference evidence="2 3" key="1">
    <citation type="submission" date="2011-02" db="EMBL/GenBank/DDBJ databases">
        <title>The Genome Sequence of Sphaeroforma arctica JP610.</title>
        <authorList>
            <consortium name="The Broad Institute Genome Sequencing Platform"/>
            <person name="Russ C."/>
            <person name="Cuomo C."/>
            <person name="Young S.K."/>
            <person name="Zeng Q."/>
            <person name="Gargeya S."/>
            <person name="Alvarado L."/>
            <person name="Berlin A."/>
            <person name="Chapman S.B."/>
            <person name="Chen Z."/>
            <person name="Freedman E."/>
            <person name="Gellesch M."/>
            <person name="Goldberg J."/>
            <person name="Griggs A."/>
            <person name="Gujja S."/>
            <person name="Heilman E."/>
            <person name="Heiman D."/>
            <person name="Howarth C."/>
            <person name="Mehta T."/>
            <person name="Neiman D."/>
            <person name="Pearson M."/>
            <person name="Roberts A."/>
            <person name="Saif S."/>
            <person name="Shea T."/>
            <person name="Shenoy N."/>
            <person name="Sisk P."/>
            <person name="Stolte C."/>
            <person name="Sykes S."/>
            <person name="White J."/>
            <person name="Yandava C."/>
            <person name="Burger G."/>
            <person name="Gray M.W."/>
            <person name="Holland P.W.H."/>
            <person name="King N."/>
            <person name="Lang F.B.F."/>
            <person name="Roger A.J."/>
            <person name="Ruiz-Trillo I."/>
            <person name="Haas B."/>
            <person name="Nusbaum C."/>
            <person name="Birren B."/>
        </authorList>
    </citation>
    <scope>NUCLEOTIDE SEQUENCE [LARGE SCALE GENOMIC DNA]</scope>
    <source>
        <strain evidence="2 3">JP610</strain>
    </source>
</reference>
<dbReference type="Proteomes" id="UP000054560">
    <property type="component" value="Unassembled WGS sequence"/>
</dbReference>
<keyword evidence="1" id="KW-0482">Metalloprotease</keyword>
<name>A0A0L0FAA5_9EUKA</name>
<dbReference type="GO" id="GO:0004222">
    <property type="term" value="F:metalloendopeptidase activity"/>
    <property type="evidence" value="ECO:0007669"/>
    <property type="project" value="InterPro"/>
</dbReference>
<dbReference type="InterPro" id="IPR019165">
    <property type="entry name" value="Peptidase_M76_ATP23"/>
</dbReference>